<dbReference type="GO" id="GO:0016020">
    <property type="term" value="C:membrane"/>
    <property type="evidence" value="ECO:0007669"/>
    <property type="project" value="TreeGrafter"/>
</dbReference>
<dbReference type="GO" id="GO:0016717">
    <property type="term" value="F:oxidoreductase activity, acting on paired donors, with oxidation of a pair of donors resulting in the reduction of molecular oxygen to two molecules of water"/>
    <property type="evidence" value="ECO:0007669"/>
    <property type="project" value="TreeGrafter"/>
</dbReference>
<dbReference type="Pfam" id="PF00487">
    <property type="entry name" value="FA_desaturase"/>
    <property type="match status" value="1"/>
</dbReference>
<evidence type="ECO:0000259" key="1">
    <source>
        <dbReference type="Pfam" id="PF00487"/>
    </source>
</evidence>
<dbReference type="PANTHER" id="PTHR19353:SF84">
    <property type="entry name" value="ACYL-COA DELTA-9-DESATURASE, DESB"/>
    <property type="match status" value="1"/>
</dbReference>
<evidence type="ECO:0000313" key="3">
    <source>
        <dbReference type="Proteomes" id="UP001151081"/>
    </source>
</evidence>
<sequence length="357" mass="40647">MNRILTPHEIDAFGRELDAIRQEVLDQRGQRDVDHIRSVVRTMRYAEAAGRLLLHVGIDPVTFALGSGALGLAKILENMEVGHNVMHGQYDWTHDPELDGETYDWDMACAAHQWREYHNFEHHTFTNILGRDRDVGYGFLRVTSEQPWNPAHIIQPFVAVGLAFLFQWGIGAHALRLDETIAGRQSVAELWTRARPFLAKGSRQLFKDYVFFPALALANAPRVALGNFIANGIRNVWAFAIIFCGHFPEGVRMYHEQEIQDEPRGAWYLRQIHGSANIEGGRLFHVLSGHLSHQIEHHLFPDLPACRYPEIAPRVRAICERYGQSYNTGSFRAQLTSVARQILENALPSRARPARIH</sequence>
<dbReference type="RefSeq" id="WP_272427791.1">
    <property type="nucleotide sequence ID" value="NZ_JAGTJJ010000070.1"/>
</dbReference>
<evidence type="ECO:0000313" key="2">
    <source>
        <dbReference type="EMBL" id="MDC3988339.1"/>
    </source>
</evidence>
<feature type="domain" description="Fatty acid desaturase" evidence="1">
    <location>
        <begin position="70"/>
        <end position="328"/>
    </location>
</feature>
<accession>A0A9X4AXF3</accession>
<dbReference type="PANTHER" id="PTHR19353">
    <property type="entry name" value="FATTY ACID DESATURASE 2"/>
    <property type="match status" value="1"/>
</dbReference>
<organism evidence="2 3">
    <name type="scientific">Polyangium jinanense</name>
    <dbReference type="NCBI Taxonomy" id="2829994"/>
    <lineage>
        <taxon>Bacteria</taxon>
        <taxon>Pseudomonadati</taxon>
        <taxon>Myxococcota</taxon>
        <taxon>Polyangia</taxon>
        <taxon>Polyangiales</taxon>
        <taxon>Polyangiaceae</taxon>
        <taxon>Polyangium</taxon>
    </lineage>
</organism>
<dbReference type="Proteomes" id="UP001151081">
    <property type="component" value="Unassembled WGS sequence"/>
</dbReference>
<keyword evidence="3" id="KW-1185">Reference proteome</keyword>
<dbReference type="CDD" id="cd03506">
    <property type="entry name" value="Delta6-FADS-like"/>
    <property type="match status" value="1"/>
</dbReference>
<dbReference type="InterPro" id="IPR012171">
    <property type="entry name" value="Fatty_acid_desaturase"/>
</dbReference>
<dbReference type="EMBL" id="JAGTJJ010000070">
    <property type="protein sequence ID" value="MDC3988339.1"/>
    <property type="molecule type" value="Genomic_DNA"/>
</dbReference>
<gene>
    <name evidence="2" type="ORF">KEG57_48165</name>
</gene>
<comment type="caution">
    <text evidence="2">The sequence shown here is derived from an EMBL/GenBank/DDBJ whole genome shotgun (WGS) entry which is preliminary data.</text>
</comment>
<protein>
    <submittedName>
        <fullName evidence="2">Acyl-CoA desaturase</fullName>
    </submittedName>
</protein>
<dbReference type="GO" id="GO:0006629">
    <property type="term" value="P:lipid metabolic process"/>
    <property type="evidence" value="ECO:0007669"/>
    <property type="project" value="InterPro"/>
</dbReference>
<reference evidence="2 3" key="1">
    <citation type="submission" date="2021-04" db="EMBL/GenBank/DDBJ databases">
        <title>Genome analysis of Polyangium sp.</title>
        <authorList>
            <person name="Li Y."/>
            <person name="Wang J."/>
        </authorList>
    </citation>
    <scope>NUCLEOTIDE SEQUENCE [LARGE SCALE GENOMIC DNA]</scope>
    <source>
        <strain evidence="2 3">SDU14</strain>
    </source>
</reference>
<dbReference type="InterPro" id="IPR005804">
    <property type="entry name" value="FA_desaturase_dom"/>
</dbReference>
<name>A0A9X4AXF3_9BACT</name>
<dbReference type="AlphaFoldDB" id="A0A9X4AXF3"/>
<proteinExistence type="predicted"/>